<comment type="caution">
    <text evidence="1">The sequence shown here is derived from an EMBL/GenBank/DDBJ whole genome shotgun (WGS) entry which is preliminary data.</text>
</comment>
<evidence type="ECO:0000313" key="2">
    <source>
        <dbReference type="Proteomes" id="UP000030652"/>
    </source>
</evidence>
<reference evidence="1 2" key="1">
    <citation type="submission" date="2014-10" db="EMBL/GenBank/DDBJ databases">
        <title>Draft genome of anammox bacterium scalindua brodae, obtained using differential coverage binning of sequence data from two enrichment reactors.</title>
        <authorList>
            <person name="Speth D.R."/>
            <person name="Russ L."/>
            <person name="Kartal B."/>
            <person name="Op den Camp H.J."/>
            <person name="Dutilh B.E."/>
            <person name="Jetten M.S."/>
        </authorList>
    </citation>
    <scope>NUCLEOTIDE SEQUENCE [LARGE SCALE GENOMIC DNA]</scope>
    <source>
        <strain evidence="1">RU1</strain>
    </source>
</reference>
<organism evidence="1 2">
    <name type="scientific">Candidatus Scalindua brodae</name>
    <dbReference type="NCBI Taxonomy" id="237368"/>
    <lineage>
        <taxon>Bacteria</taxon>
        <taxon>Pseudomonadati</taxon>
        <taxon>Planctomycetota</taxon>
        <taxon>Candidatus Brocadiia</taxon>
        <taxon>Candidatus Brocadiales</taxon>
        <taxon>Candidatus Scalinduaceae</taxon>
        <taxon>Candidatus Scalindua</taxon>
    </lineage>
</organism>
<proteinExistence type="predicted"/>
<name>A0A0B0ENI1_9BACT</name>
<evidence type="ECO:0000313" key="1">
    <source>
        <dbReference type="EMBL" id="KHE94169.1"/>
    </source>
</evidence>
<dbReference type="Proteomes" id="UP000030652">
    <property type="component" value="Unassembled WGS sequence"/>
</dbReference>
<protein>
    <submittedName>
        <fullName evidence="1">Uncharacterized protein</fullName>
    </submittedName>
</protein>
<sequence length="90" mass="10848">MGDELILCEYEEKKCNKKTGLHDVSVYNNDHKLICELAEKQEIFIDIEKYLSKDIIKLTLKFLWTNLKRKRILYLSEYSKLFPEKEKLYA</sequence>
<accession>A0A0B0ENI1</accession>
<dbReference type="EMBL" id="JRYO01000007">
    <property type="protein sequence ID" value="KHE94169.1"/>
    <property type="molecule type" value="Genomic_DNA"/>
</dbReference>
<dbReference type="AlphaFoldDB" id="A0A0B0ENI1"/>
<gene>
    <name evidence="1" type="ORF">SCABRO_00063</name>
</gene>